<reference evidence="2" key="1">
    <citation type="submission" date="2022-08" db="EMBL/GenBank/DDBJ databases">
        <authorList>
            <consortium name="DOE Joint Genome Institute"/>
            <person name="Min B."/>
            <person name="Riley R."/>
            <person name="Sierra-Patev S."/>
            <person name="Naranjo-Ortiz M."/>
            <person name="Looney B."/>
            <person name="Konkel Z."/>
            <person name="Slot J.C."/>
            <person name="Sakamoto Y."/>
            <person name="Steenwyk J.L."/>
            <person name="Rokas A."/>
            <person name="Carro J."/>
            <person name="Camarero S."/>
            <person name="Ferreira P."/>
            <person name="Molpeceres G."/>
            <person name="Ruiz-Duenas F.J."/>
            <person name="Serrano A."/>
            <person name="Henrissat B."/>
            <person name="Drula E."/>
            <person name="Hughes K.W."/>
            <person name="Mata J.L."/>
            <person name="Ishikawa N.K."/>
            <person name="Vargas-Isla R."/>
            <person name="Ushijima S."/>
            <person name="Smith C.A."/>
            <person name="Ahrendt S."/>
            <person name="Andreopoulos W."/>
            <person name="He G."/>
            <person name="Labutti K."/>
            <person name="Lipzen A."/>
            <person name="Ng V."/>
            <person name="Sandor L."/>
            <person name="Barry K."/>
            <person name="Martinez A.T."/>
            <person name="Xiao Y."/>
            <person name="Gibbons J.G."/>
            <person name="Terashima K."/>
            <person name="Hibbett D.S."/>
            <person name="Grigoriev I.V."/>
        </authorList>
    </citation>
    <scope>NUCLEOTIDE SEQUENCE</scope>
    <source>
        <strain evidence="2">TFB9207</strain>
    </source>
</reference>
<evidence type="ECO:0000313" key="2">
    <source>
        <dbReference type="EMBL" id="KAJ3841380.1"/>
    </source>
</evidence>
<organism evidence="2 3">
    <name type="scientific">Lentinula raphanica</name>
    <dbReference type="NCBI Taxonomy" id="153919"/>
    <lineage>
        <taxon>Eukaryota</taxon>
        <taxon>Fungi</taxon>
        <taxon>Dikarya</taxon>
        <taxon>Basidiomycota</taxon>
        <taxon>Agaricomycotina</taxon>
        <taxon>Agaricomycetes</taxon>
        <taxon>Agaricomycetidae</taxon>
        <taxon>Agaricales</taxon>
        <taxon>Marasmiineae</taxon>
        <taxon>Omphalotaceae</taxon>
        <taxon>Lentinula</taxon>
    </lineage>
</organism>
<protein>
    <submittedName>
        <fullName evidence="2">Uncharacterized protein</fullName>
    </submittedName>
</protein>
<feature type="region of interest" description="Disordered" evidence="1">
    <location>
        <begin position="688"/>
        <end position="770"/>
    </location>
</feature>
<feature type="compositionally biased region" description="Polar residues" evidence="1">
    <location>
        <begin position="1"/>
        <end position="16"/>
    </location>
</feature>
<keyword evidence="3" id="KW-1185">Reference proteome</keyword>
<dbReference type="EMBL" id="MU806041">
    <property type="protein sequence ID" value="KAJ3841380.1"/>
    <property type="molecule type" value="Genomic_DNA"/>
</dbReference>
<proteinExistence type="predicted"/>
<dbReference type="AlphaFoldDB" id="A0AA38UHG8"/>
<gene>
    <name evidence="2" type="ORF">F5878DRAFT_669753</name>
</gene>
<accession>A0AA38UHG8</accession>
<feature type="compositionally biased region" description="Pro residues" evidence="1">
    <location>
        <begin position="210"/>
        <end position="222"/>
    </location>
</feature>
<feature type="compositionally biased region" description="Polar residues" evidence="1">
    <location>
        <begin position="726"/>
        <end position="738"/>
    </location>
</feature>
<feature type="region of interest" description="Disordered" evidence="1">
    <location>
        <begin position="178"/>
        <end position="229"/>
    </location>
</feature>
<comment type="caution">
    <text evidence="2">The sequence shown here is derived from an EMBL/GenBank/DDBJ whole genome shotgun (WGS) entry which is preliminary data.</text>
</comment>
<feature type="region of interest" description="Disordered" evidence="1">
    <location>
        <begin position="1"/>
        <end position="25"/>
    </location>
</feature>
<sequence length="770" mass="84981">MRSSILNLSLQHSPPQSHDWGTRRGLKTEMPFSKGGYRQPPLLINFACNDAAFANFLYRKLEPYVRKNAQKAASNGFIEEFISSKEFKAVAREADKVSRLFWSVKYGKGVGVYFQSSEALHSIDTATTHLRQGFAFRTFTEAVRFQMGTQKNPANRVYKYDLSQPDLAQQVRQILAAAPEPSPPPSDSDGAAESEPESVFEGSSRSMPAAPIPQTPRRPPPTSADGYAAVPRSPHVFIQVNTPVGAPTAIEPGHLNEQYWGRQLLMALGLSDAAARKLGFRATTTQSADFELYCEEKYAEKVNNRMAKANDLEIKPFLSAVVLGPGAWSSSGSAMVSRKTAEKKDRLSNMLRKAGSVKRKPTLNQRRPRIKISRAERLQKKKQLRERKVAYKAALSEVYEEIRSLADGVHAKFPNIPVDRILTDIYQSQRLKDSSKELSLYSAFTSAEMDAVNSKIPEGQDKKKVHEMSKAIADKWAGMSKDEQVAASKDQLAVLRERRESKELGTWHNADVSANHDTSMSVARIKEELTRLSSWTGDESLLIIVRGSITRFHQPESFTSSERAENFVYTALKMSSVDLSLKMDAYMVLGIEGVARNQAQALLDLKAKTSALILERLMKNWPLKEFKSPGSINTHADLTVLLNAWTSGTTYFHKMTTQEYEDWAASGCGSVDAHEVEEVAGVAEDGAIAESSVSPPTPSAASPSTEQSSQPEASTSSSNAFVFTHMVTNGNGEAVSTTKRARKKRSDAGKPRKKRTKAVEVEGSSNVNEA</sequence>
<feature type="compositionally biased region" description="Basic residues" evidence="1">
    <location>
        <begin position="739"/>
        <end position="756"/>
    </location>
</feature>
<evidence type="ECO:0000313" key="3">
    <source>
        <dbReference type="Proteomes" id="UP001163846"/>
    </source>
</evidence>
<feature type="compositionally biased region" description="Low complexity" evidence="1">
    <location>
        <begin position="688"/>
        <end position="718"/>
    </location>
</feature>
<name>A0AA38UHG8_9AGAR</name>
<evidence type="ECO:0000256" key="1">
    <source>
        <dbReference type="SAM" id="MobiDB-lite"/>
    </source>
</evidence>
<dbReference type="Proteomes" id="UP001163846">
    <property type="component" value="Unassembled WGS sequence"/>
</dbReference>